<comment type="caution">
    <text evidence="1">The sequence shown here is derived from an EMBL/GenBank/DDBJ whole genome shotgun (WGS) entry which is preliminary data.</text>
</comment>
<accession>A0ABD0QBW9</accession>
<dbReference type="Proteomes" id="UP001529510">
    <property type="component" value="Unassembled WGS sequence"/>
</dbReference>
<protein>
    <submittedName>
        <fullName evidence="1">Uncharacterized protein</fullName>
    </submittedName>
</protein>
<reference evidence="1 2" key="1">
    <citation type="submission" date="2024-05" db="EMBL/GenBank/DDBJ databases">
        <title>Genome sequencing and assembly of Indian major carp, Cirrhinus mrigala (Hamilton, 1822).</title>
        <authorList>
            <person name="Mohindra V."/>
            <person name="Chowdhury L.M."/>
            <person name="Lal K."/>
            <person name="Jena J.K."/>
        </authorList>
    </citation>
    <scope>NUCLEOTIDE SEQUENCE [LARGE SCALE GENOMIC DNA]</scope>
    <source>
        <strain evidence="1">CM1030</strain>
        <tissue evidence="1">Blood</tissue>
    </source>
</reference>
<organism evidence="1 2">
    <name type="scientific">Cirrhinus mrigala</name>
    <name type="common">Mrigala</name>
    <dbReference type="NCBI Taxonomy" id="683832"/>
    <lineage>
        <taxon>Eukaryota</taxon>
        <taxon>Metazoa</taxon>
        <taxon>Chordata</taxon>
        <taxon>Craniata</taxon>
        <taxon>Vertebrata</taxon>
        <taxon>Euteleostomi</taxon>
        <taxon>Actinopterygii</taxon>
        <taxon>Neopterygii</taxon>
        <taxon>Teleostei</taxon>
        <taxon>Ostariophysi</taxon>
        <taxon>Cypriniformes</taxon>
        <taxon>Cyprinidae</taxon>
        <taxon>Labeoninae</taxon>
        <taxon>Labeonini</taxon>
        <taxon>Cirrhinus</taxon>
    </lineage>
</organism>
<dbReference type="EMBL" id="JAMKFB020000009">
    <property type="protein sequence ID" value="KAL0183671.1"/>
    <property type="molecule type" value="Genomic_DNA"/>
</dbReference>
<keyword evidence="2" id="KW-1185">Reference proteome</keyword>
<proteinExistence type="predicted"/>
<name>A0ABD0QBW9_CIRMR</name>
<feature type="non-terminal residue" evidence="1">
    <location>
        <position position="50"/>
    </location>
</feature>
<dbReference type="AlphaFoldDB" id="A0ABD0QBW9"/>
<feature type="non-terminal residue" evidence="1">
    <location>
        <position position="1"/>
    </location>
</feature>
<evidence type="ECO:0000313" key="1">
    <source>
        <dbReference type="EMBL" id="KAL0183671.1"/>
    </source>
</evidence>
<sequence length="50" mass="5642">MSQVRLHSSNPNLCVELADFQTPVTRLTDSIDSASDYIKLQEDFCIIAQK</sequence>
<gene>
    <name evidence="1" type="ORF">M9458_019367</name>
</gene>
<evidence type="ECO:0000313" key="2">
    <source>
        <dbReference type="Proteomes" id="UP001529510"/>
    </source>
</evidence>